<gene>
    <name evidence="2" type="ORF">P5G51_013780</name>
</gene>
<dbReference type="Proteomes" id="UP001228376">
    <property type="component" value="Unassembled WGS sequence"/>
</dbReference>
<dbReference type="SUPFAM" id="SSF55729">
    <property type="entry name" value="Acyl-CoA N-acyltransferases (Nat)"/>
    <property type="match status" value="1"/>
</dbReference>
<sequence length="207" mass="23739">MKEYVKEKEIQSVSIVLSEKDALNTEYPSVLKAFGYQKQETQYFYKRDLSSFDEPERKESPIEIKSMEQTTSDIFKRIWKEASAGSLNASSTLCVETEFEGMKSELGPDYTKSCLTAFYENNPIGVTMPHIEPGTIDEGRLFYFGIIPKYRDKGWGAALHKHSLHLLKKMGATYYIGATGHKNTAMQRIFQTNGCKIFEKKYTYTID</sequence>
<evidence type="ECO:0000313" key="3">
    <source>
        <dbReference type="Proteomes" id="UP001228376"/>
    </source>
</evidence>
<protein>
    <submittedName>
        <fullName evidence="2">GNAT family N-acetyltransferase</fullName>
    </submittedName>
</protein>
<proteinExistence type="predicted"/>
<reference evidence="2 3" key="1">
    <citation type="submission" date="2023-10" db="EMBL/GenBank/DDBJ databases">
        <title>179-bfca-hs.</title>
        <authorList>
            <person name="Miliotis G."/>
            <person name="Sengupta P."/>
            <person name="Hameed A."/>
            <person name="Chuvochina M."/>
            <person name="Mcdonagh F."/>
            <person name="Simpson A.C."/>
            <person name="Singh N.K."/>
            <person name="Rekha P.D."/>
            <person name="Raman K."/>
            <person name="Hugenholtz P."/>
            <person name="Venkateswaran K."/>
        </authorList>
    </citation>
    <scope>NUCLEOTIDE SEQUENCE [LARGE SCALE GENOMIC DNA]</scope>
    <source>
        <strain evidence="2 3">179-BFC-A-HS</strain>
    </source>
</reference>
<organism evidence="2 3">
    <name type="scientific">Tigheibacillus jepli</name>
    <dbReference type="NCBI Taxonomy" id="3035914"/>
    <lineage>
        <taxon>Bacteria</taxon>
        <taxon>Bacillati</taxon>
        <taxon>Bacillota</taxon>
        <taxon>Bacilli</taxon>
        <taxon>Bacillales</taxon>
        <taxon>Bacillaceae</taxon>
        <taxon>Tigheibacillus</taxon>
    </lineage>
</organism>
<dbReference type="PROSITE" id="PS51186">
    <property type="entry name" value="GNAT"/>
    <property type="match status" value="1"/>
</dbReference>
<feature type="domain" description="N-acetyltransferase" evidence="1">
    <location>
        <begin position="62"/>
        <end position="207"/>
    </location>
</feature>
<dbReference type="CDD" id="cd04301">
    <property type="entry name" value="NAT_SF"/>
    <property type="match status" value="1"/>
</dbReference>
<dbReference type="InterPro" id="IPR016181">
    <property type="entry name" value="Acyl_CoA_acyltransferase"/>
</dbReference>
<name>A0ABU5CKE8_9BACI</name>
<dbReference type="Pfam" id="PF00583">
    <property type="entry name" value="Acetyltransf_1"/>
    <property type="match status" value="1"/>
</dbReference>
<keyword evidence="3" id="KW-1185">Reference proteome</keyword>
<evidence type="ECO:0000313" key="2">
    <source>
        <dbReference type="EMBL" id="MDY0406317.1"/>
    </source>
</evidence>
<dbReference type="RefSeq" id="WP_320384775.1">
    <property type="nucleotide sequence ID" value="NZ_JAROCA020000001.1"/>
</dbReference>
<accession>A0ABU5CKE8</accession>
<comment type="caution">
    <text evidence="2">The sequence shown here is derived from an EMBL/GenBank/DDBJ whole genome shotgun (WGS) entry which is preliminary data.</text>
</comment>
<evidence type="ECO:0000259" key="1">
    <source>
        <dbReference type="PROSITE" id="PS51186"/>
    </source>
</evidence>
<dbReference type="Gene3D" id="3.40.630.30">
    <property type="match status" value="1"/>
</dbReference>
<dbReference type="EMBL" id="JAROCA020000001">
    <property type="protein sequence ID" value="MDY0406317.1"/>
    <property type="molecule type" value="Genomic_DNA"/>
</dbReference>
<dbReference type="InterPro" id="IPR000182">
    <property type="entry name" value="GNAT_dom"/>
</dbReference>